<evidence type="ECO:0000259" key="1">
    <source>
        <dbReference type="Pfam" id="PF17906"/>
    </source>
</evidence>
<proteinExistence type="predicted"/>
<name>G0N309_CAEBE</name>
<dbReference type="EMBL" id="GL379832">
    <property type="protein sequence ID" value="EGT51149.1"/>
    <property type="molecule type" value="Genomic_DNA"/>
</dbReference>
<evidence type="ECO:0000313" key="2">
    <source>
        <dbReference type="EMBL" id="EGT51149.1"/>
    </source>
</evidence>
<sequence>MAESLKNDEKTIRSYILNDVVEKVPIDKSYMNLCKVIGNDAIAFYDFQYWYYRFLGGNQDLDFDRSRLSRPLAGKLYFCSQKTAQRIEVRKQRRKGSFEETAAERRFNGAKSFRDRPKNLR</sequence>
<dbReference type="OrthoDB" id="5859751at2759"/>
<dbReference type="AlphaFoldDB" id="G0N309"/>
<feature type="domain" description="Mos1 transposase HTH" evidence="1">
    <location>
        <begin position="12"/>
        <end position="58"/>
    </location>
</feature>
<dbReference type="Pfam" id="PF17906">
    <property type="entry name" value="HTH_48"/>
    <property type="match status" value="1"/>
</dbReference>
<gene>
    <name evidence="2" type="ORF">CAEBREN_22946</name>
</gene>
<reference evidence="3" key="1">
    <citation type="submission" date="2011-07" db="EMBL/GenBank/DDBJ databases">
        <authorList>
            <consortium name="Caenorhabditis brenneri Sequencing and Analysis Consortium"/>
            <person name="Wilson R.K."/>
        </authorList>
    </citation>
    <scope>NUCLEOTIDE SEQUENCE [LARGE SCALE GENOMIC DNA]</scope>
    <source>
        <strain evidence="3">PB2801</strain>
    </source>
</reference>
<dbReference type="HOGENOM" id="CLU_2040134_0_0_1"/>
<keyword evidence="3" id="KW-1185">Reference proteome</keyword>
<evidence type="ECO:0000313" key="3">
    <source>
        <dbReference type="Proteomes" id="UP000008068"/>
    </source>
</evidence>
<dbReference type="InParanoid" id="G0N309"/>
<protein>
    <recommendedName>
        <fullName evidence="1">Mos1 transposase HTH domain-containing protein</fullName>
    </recommendedName>
</protein>
<dbReference type="Proteomes" id="UP000008068">
    <property type="component" value="Unassembled WGS sequence"/>
</dbReference>
<dbReference type="InterPro" id="IPR041426">
    <property type="entry name" value="Mos1_HTH"/>
</dbReference>
<organism evidence="3">
    <name type="scientific">Caenorhabditis brenneri</name>
    <name type="common">Nematode worm</name>
    <dbReference type="NCBI Taxonomy" id="135651"/>
    <lineage>
        <taxon>Eukaryota</taxon>
        <taxon>Metazoa</taxon>
        <taxon>Ecdysozoa</taxon>
        <taxon>Nematoda</taxon>
        <taxon>Chromadorea</taxon>
        <taxon>Rhabditida</taxon>
        <taxon>Rhabditina</taxon>
        <taxon>Rhabditomorpha</taxon>
        <taxon>Rhabditoidea</taxon>
        <taxon>Rhabditidae</taxon>
        <taxon>Peloderinae</taxon>
        <taxon>Caenorhabditis</taxon>
    </lineage>
</organism>
<accession>G0N309</accession>